<gene>
    <name evidence="3" type="ORF">CYMTET_23766</name>
</gene>
<keyword evidence="2" id="KW-1133">Transmembrane helix</keyword>
<evidence type="ECO:0000256" key="2">
    <source>
        <dbReference type="SAM" id="Phobius"/>
    </source>
</evidence>
<evidence type="ECO:0000313" key="4">
    <source>
        <dbReference type="Proteomes" id="UP001190700"/>
    </source>
</evidence>
<dbReference type="AlphaFoldDB" id="A0AAE0FXU9"/>
<sequence length="104" mass="11175">MEYGSYKSLESNTDASARQEGRHRRATFTAVAIALILLASVSLYTLLQQDDSVYGQAAPEMPRGQRDVQMSGGKKSGRSIWVEERAGDARTPSTPVSRAGGALS</sequence>
<feature type="region of interest" description="Disordered" evidence="1">
    <location>
        <begin position="1"/>
        <end position="23"/>
    </location>
</feature>
<accession>A0AAE0FXU9</accession>
<keyword evidence="4" id="KW-1185">Reference proteome</keyword>
<dbReference type="Proteomes" id="UP001190700">
    <property type="component" value="Unassembled WGS sequence"/>
</dbReference>
<evidence type="ECO:0000313" key="3">
    <source>
        <dbReference type="EMBL" id="KAK3267698.1"/>
    </source>
</evidence>
<reference evidence="3 4" key="1">
    <citation type="journal article" date="2015" name="Genome Biol. Evol.">
        <title>Comparative Genomics of a Bacterivorous Green Alga Reveals Evolutionary Causalities and Consequences of Phago-Mixotrophic Mode of Nutrition.</title>
        <authorList>
            <person name="Burns J.A."/>
            <person name="Paasch A."/>
            <person name="Narechania A."/>
            <person name="Kim E."/>
        </authorList>
    </citation>
    <scope>NUCLEOTIDE SEQUENCE [LARGE SCALE GENOMIC DNA]</scope>
    <source>
        <strain evidence="3 4">PLY_AMNH</strain>
    </source>
</reference>
<name>A0AAE0FXU9_9CHLO</name>
<proteinExistence type="predicted"/>
<comment type="caution">
    <text evidence="3">The sequence shown here is derived from an EMBL/GenBank/DDBJ whole genome shotgun (WGS) entry which is preliminary data.</text>
</comment>
<feature type="transmembrane region" description="Helical" evidence="2">
    <location>
        <begin position="26"/>
        <end position="47"/>
    </location>
</feature>
<organism evidence="3 4">
    <name type="scientific">Cymbomonas tetramitiformis</name>
    <dbReference type="NCBI Taxonomy" id="36881"/>
    <lineage>
        <taxon>Eukaryota</taxon>
        <taxon>Viridiplantae</taxon>
        <taxon>Chlorophyta</taxon>
        <taxon>Pyramimonadophyceae</taxon>
        <taxon>Pyramimonadales</taxon>
        <taxon>Pyramimonadaceae</taxon>
        <taxon>Cymbomonas</taxon>
    </lineage>
</organism>
<dbReference type="EMBL" id="LGRX02012250">
    <property type="protein sequence ID" value="KAK3267698.1"/>
    <property type="molecule type" value="Genomic_DNA"/>
</dbReference>
<protein>
    <submittedName>
        <fullName evidence="3">Uncharacterized protein</fullName>
    </submittedName>
</protein>
<evidence type="ECO:0000256" key="1">
    <source>
        <dbReference type="SAM" id="MobiDB-lite"/>
    </source>
</evidence>
<keyword evidence="2" id="KW-0812">Transmembrane</keyword>
<keyword evidence="2" id="KW-0472">Membrane</keyword>
<feature type="region of interest" description="Disordered" evidence="1">
    <location>
        <begin position="57"/>
        <end position="104"/>
    </location>
</feature>